<proteinExistence type="predicted"/>
<evidence type="ECO:0000256" key="1">
    <source>
        <dbReference type="SAM" id="MobiDB-lite"/>
    </source>
</evidence>
<name>X1URE6_9ZZZZ</name>
<sequence>ILFYIDHIQNLGGDLMTKKKRKPYTYKNDKTRAKAQANFPRNQEKTLEEIESETKKHQKTEKKLQDLDILEFSTGKDWLGLSFMKRPAQEVILRVIYGLPLNENQLKIYRKITKNRKEFEAEIEKEEAILVLGARSGKSLLASVIALYEATRDKWRKYLNRGEAGYIEVISTRQKQSEAII</sequence>
<feature type="non-terminal residue" evidence="2">
    <location>
        <position position="1"/>
    </location>
</feature>
<dbReference type="EMBL" id="BARW01038049">
    <property type="protein sequence ID" value="GAJ20068.1"/>
    <property type="molecule type" value="Genomic_DNA"/>
</dbReference>
<protein>
    <submittedName>
        <fullName evidence="2">Uncharacterized protein</fullName>
    </submittedName>
</protein>
<feature type="region of interest" description="Disordered" evidence="1">
    <location>
        <begin position="40"/>
        <end position="59"/>
    </location>
</feature>
<organism evidence="2">
    <name type="scientific">marine sediment metagenome</name>
    <dbReference type="NCBI Taxonomy" id="412755"/>
    <lineage>
        <taxon>unclassified sequences</taxon>
        <taxon>metagenomes</taxon>
        <taxon>ecological metagenomes</taxon>
    </lineage>
</organism>
<dbReference type="AlphaFoldDB" id="X1URE6"/>
<accession>X1URE6</accession>
<comment type="caution">
    <text evidence="2">The sequence shown here is derived from an EMBL/GenBank/DDBJ whole genome shotgun (WGS) entry which is preliminary data.</text>
</comment>
<reference evidence="2" key="1">
    <citation type="journal article" date="2014" name="Front. Microbiol.">
        <title>High frequency of phylogenetically diverse reductive dehalogenase-homologous genes in deep subseafloor sedimentary metagenomes.</title>
        <authorList>
            <person name="Kawai M."/>
            <person name="Futagami T."/>
            <person name="Toyoda A."/>
            <person name="Takaki Y."/>
            <person name="Nishi S."/>
            <person name="Hori S."/>
            <person name="Arai W."/>
            <person name="Tsubouchi T."/>
            <person name="Morono Y."/>
            <person name="Uchiyama I."/>
            <person name="Ito T."/>
            <person name="Fujiyama A."/>
            <person name="Inagaki F."/>
            <person name="Takami H."/>
        </authorList>
    </citation>
    <scope>NUCLEOTIDE SEQUENCE</scope>
    <source>
        <strain evidence="2">Expedition CK06-06</strain>
    </source>
</reference>
<evidence type="ECO:0000313" key="2">
    <source>
        <dbReference type="EMBL" id="GAJ20068.1"/>
    </source>
</evidence>
<gene>
    <name evidence="2" type="ORF">S12H4_58540</name>
</gene>
<feature type="non-terminal residue" evidence="2">
    <location>
        <position position="181"/>
    </location>
</feature>
<feature type="compositionally biased region" description="Basic and acidic residues" evidence="1">
    <location>
        <begin position="42"/>
        <end position="59"/>
    </location>
</feature>